<organism evidence="1 2">
    <name type="scientific">Moniliophthora roreri</name>
    <name type="common">Frosty pod rot fungus</name>
    <name type="synonym">Monilia roreri</name>
    <dbReference type="NCBI Taxonomy" id="221103"/>
    <lineage>
        <taxon>Eukaryota</taxon>
        <taxon>Fungi</taxon>
        <taxon>Dikarya</taxon>
        <taxon>Basidiomycota</taxon>
        <taxon>Agaricomycotina</taxon>
        <taxon>Agaricomycetes</taxon>
        <taxon>Agaricomycetidae</taxon>
        <taxon>Agaricales</taxon>
        <taxon>Marasmiineae</taxon>
        <taxon>Marasmiaceae</taxon>
        <taxon>Moniliophthora</taxon>
    </lineage>
</organism>
<name>A0A0W0FXW7_MONRR</name>
<protein>
    <submittedName>
        <fullName evidence="1">Uncharacterized protein</fullName>
    </submittedName>
</protein>
<reference evidence="1 2" key="1">
    <citation type="submission" date="2015-12" db="EMBL/GenBank/DDBJ databases">
        <title>Draft genome sequence of Moniliophthora roreri, the causal agent of frosty pod rot of cacao.</title>
        <authorList>
            <person name="Aime M.C."/>
            <person name="Diaz-Valderrama J.R."/>
            <person name="Kijpornyongpan T."/>
            <person name="Phillips-Mora W."/>
        </authorList>
    </citation>
    <scope>NUCLEOTIDE SEQUENCE [LARGE SCALE GENOMIC DNA]</scope>
    <source>
        <strain evidence="1 2">MCA 2952</strain>
    </source>
</reference>
<dbReference type="EMBL" id="LATX01001504">
    <property type="protein sequence ID" value="KTB41156.1"/>
    <property type="molecule type" value="Genomic_DNA"/>
</dbReference>
<dbReference type="Proteomes" id="UP000054988">
    <property type="component" value="Unassembled WGS sequence"/>
</dbReference>
<comment type="caution">
    <text evidence="1">The sequence shown here is derived from an EMBL/GenBank/DDBJ whole genome shotgun (WGS) entry which is preliminary data.</text>
</comment>
<gene>
    <name evidence="1" type="ORF">WG66_6262</name>
</gene>
<accession>A0A0W0FXW7</accession>
<evidence type="ECO:0000313" key="1">
    <source>
        <dbReference type="EMBL" id="KTB41156.1"/>
    </source>
</evidence>
<proteinExistence type="predicted"/>
<dbReference type="AlphaFoldDB" id="A0A0W0FXW7"/>
<sequence length="23" mass="2716">MNFKKLDHPSKQIKDHLEPVIVV</sequence>
<evidence type="ECO:0000313" key="2">
    <source>
        <dbReference type="Proteomes" id="UP000054988"/>
    </source>
</evidence>